<dbReference type="InterPro" id="IPR008278">
    <property type="entry name" value="4-PPantetheinyl_Trfase_dom"/>
</dbReference>
<evidence type="ECO:0000313" key="6">
    <source>
        <dbReference type="Proteomes" id="UP001589716"/>
    </source>
</evidence>
<organism evidence="5 6">
    <name type="scientific">Streptomyces roseoviridis</name>
    <dbReference type="NCBI Taxonomy" id="67361"/>
    <lineage>
        <taxon>Bacteria</taxon>
        <taxon>Bacillati</taxon>
        <taxon>Actinomycetota</taxon>
        <taxon>Actinomycetes</taxon>
        <taxon>Kitasatosporales</taxon>
        <taxon>Streptomycetaceae</taxon>
        <taxon>Streptomyces</taxon>
    </lineage>
</organism>
<dbReference type="EMBL" id="JBHMCT010000009">
    <property type="protein sequence ID" value="MFB9555808.1"/>
    <property type="molecule type" value="Genomic_DNA"/>
</dbReference>
<feature type="domain" description="4'-phosphopantetheinyl transferase" evidence="4">
    <location>
        <begin position="120"/>
        <end position="192"/>
    </location>
</feature>
<comment type="similarity">
    <text evidence="1">Belongs to the P-Pant transferase superfamily. Gsp/Sfp/HetI/AcpT family.</text>
</comment>
<dbReference type="PANTHER" id="PTHR12215:SF15">
    <property type="entry name" value="4'-PHOSPHOPANTETHEINYL TRANSFERASE SUPERFAMILY-RELATED"/>
    <property type="match status" value="1"/>
</dbReference>
<evidence type="ECO:0000313" key="5">
    <source>
        <dbReference type="EMBL" id="MFB9555808.1"/>
    </source>
</evidence>
<evidence type="ECO:0000256" key="2">
    <source>
        <dbReference type="ARBA" id="ARBA00022679"/>
    </source>
</evidence>
<dbReference type="InterPro" id="IPR037143">
    <property type="entry name" value="4-PPantetheinyl_Trfase_dom_sf"/>
</dbReference>
<dbReference type="RefSeq" id="WP_345485640.1">
    <property type="nucleotide sequence ID" value="NZ_BAAAWU010000001.1"/>
</dbReference>
<evidence type="ECO:0000256" key="1">
    <source>
        <dbReference type="ARBA" id="ARBA00010990"/>
    </source>
</evidence>
<feature type="region of interest" description="Disordered" evidence="3">
    <location>
        <begin position="186"/>
        <end position="207"/>
    </location>
</feature>
<sequence length="256" mass="27082">MQAEVWLLELDETPGAAFAAGLDTTVLDARERERAAAFVRPVDRTLYTAAHVALRTVLGGLLGERPEDLAFTREPCPCCGAAHGRPALAVPGGDPSVPPPLHFSLSHTRGMVLIATAPVPVGADVELRPAPETVADLLSVLHPRERADIEAEEEPGRRAAAFGRIWARKEAYLKGLGTGLGRATTLDDLGGDGDGDQAGAGEHGRRPEGWTLYDLPCGPAHHAAVALRSERTTTRRPLLHHLAPETLRGGAAPSRA</sequence>
<evidence type="ECO:0000259" key="4">
    <source>
        <dbReference type="Pfam" id="PF01648"/>
    </source>
</evidence>
<protein>
    <submittedName>
        <fullName evidence="5">4'-phosphopantetheinyl transferase family protein</fullName>
    </submittedName>
</protein>
<comment type="caution">
    <text evidence="5">The sequence shown here is derived from an EMBL/GenBank/DDBJ whole genome shotgun (WGS) entry which is preliminary data.</text>
</comment>
<dbReference type="GO" id="GO:0016740">
    <property type="term" value="F:transferase activity"/>
    <property type="evidence" value="ECO:0007669"/>
    <property type="project" value="UniProtKB-KW"/>
</dbReference>
<dbReference type="Pfam" id="PF01648">
    <property type="entry name" value="ACPS"/>
    <property type="match status" value="1"/>
</dbReference>
<keyword evidence="2 5" id="KW-0808">Transferase</keyword>
<dbReference type="SUPFAM" id="SSF56214">
    <property type="entry name" value="4'-phosphopantetheinyl transferase"/>
    <property type="match status" value="2"/>
</dbReference>
<gene>
    <name evidence="5" type="ORF">ACFFTP_16635</name>
</gene>
<dbReference type="InterPro" id="IPR050559">
    <property type="entry name" value="P-Pant_transferase_sf"/>
</dbReference>
<name>A0ABV5QRN9_9ACTN</name>
<keyword evidence="6" id="KW-1185">Reference proteome</keyword>
<dbReference type="Proteomes" id="UP001589716">
    <property type="component" value="Unassembled WGS sequence"/>
</dbReference>
<proteinExistence type="inferred from homology"/>
<accession>A0ABV5QRN9</accession>
<evidence type="ECO:0000256" key="3">
    <source>
        <dbReference type="SAM" id="MobiDB-lite"/>
    </source>
</evidence>
<dbReference type="Gene3D" id="3.90.470.20">
    <property type="entry name" value="4'-phosphopantetheinyl transferase domain"/>
    <property type="match status" value="2"/>
</dbReference>
<dbReference type="PANTHER" id="PTHR12215">
    <property type="entry name" value="PHOSPHOPANTETHEINE TRANSFERASE"/>
    <property type="match status" value="1"/>
</dbReference>
<reference evidence="5 6" key="1">
    <citation type="submission" date="2024-09" db="EMBL/GenBank/DDBJ databases">
        <authorList>
            <person name="Sun Q."/>
            <person name="Mori K."/>
        </authorList>
    </citation>
    <scope>NUCLEOTIDE SEQUENCE [LARGE SCALE GENOMIC DNA]</scope>
    <source>
        <strain evidence="5 6">JCM 4414</strain>
    </source>
</reference>